<reference evidence="2" key="1">
    <citation type="submission" date="2022-10" db="EMBL/GenBank/DDBJ databases">
        <title>Luteolibacter sp. GHJ8, whole genome shotgun sequencing project.</title>
        <authorList>
            <person name="Zhao G."/>
            <person name="Shen L."/>
        </authorList>
    </citation>
    <scope>NUCLEOTIDE SEQUENCE</scope>
    <source>
        <strain evidence="2">GHJ8</strain>
    </source>
</reference>
<dbReference type="Pfam" id="PF00126">
    <property type="entry name" value="HTH_1"/>
    <property type="match status" value="1"/>
</dbReference>
<feature type="domain" description="HTH lysR-type" evidence="1">
    <location>
        <begin position="24"/>
        <end position="82"/>
    </location>
</feature>
<dbReference type="Proteomes" id="UP001165653">
    <property type="component" value="Unassembled WGS sequence"/>
</dbReference>
<dbReference type="InterPro" id="IPR036390">
    <property type="entry name" value="WH_DNA-bd_sf"/>
</dbReference>
<dbReference type="InterPro" id="IPR036388">
    <property type="entry name" value="WH-like_DNA-bd_sf"/>
</dbReference>
<gene>
    <name evidence="2" type="ORF">OJ996_01095</name>
</gene>
<dbReference type="RefSeq" id="WP_264510276.1">
    <property type="nucleotide sequence ID" value="NZ_JAPDDR010000001.1"/>
</dbReference>
<proteinExistence type="predicted"/>
<evidence type="ECO:0000313" key="3">
    <source>
        <dbReference type="Proteomes" id="UP001165653"/>
    </source>
</evidence>
<evidence type="ECO:0000313" key="2">
    <source>
        <dbReference type="EMBL" id="MCW1912147.1"/>
    </source>
</evidence>
<organism evidence="2 3">
    <name type="scientific">Luteolibacter rhizosphaerae</name>
    <dbReference type="NCBI Taxonomy" id="2989719"/>
    <lineage>
        <taxon>Bacteria</taxon>
        <taxon>Pseudomonadati</taxon>
        <taxon>Verrucomicrobiota</taxon>
        <taxon>Verrucomicrobiia</taxon>
        <taxon>Verrucomicrobiales</taxon>
        <taxon>Verrucomicrobiaceae</taxon>
        <taxon>Luteolibacter</taxon>
    </lineage>
</organism>
<dbReference type="PROSITE" id="PS50931">
    <property type="entry name" value="HTH_LYSR"/>
    <property type="match status" value="1"/>
</dbReference>
<dbReference type="InterPro" id="IPR000847">
    <property type="entry name" value="LysR_HTH_N"/>
</dbReference>
<protein>
    <submittedName>
        <fullName evidence="2">LysR family transcriptional regulator</fullName>
    </submittedName>
</protein>
<keyword evidence="3" id="KW-1185">Reference proteome</keyword>
<name>A0ABT3FX55_9BACT</name>
<accession>A0ABT3FX55</accession>
<dbReference type="Gene3D" id="1.10.10.10">
    <property type="entry name" value="Winged helix-like DNA-binding domain superfamily/Winged helix DNA-binding domain"/>
    <property type="match status" value="1"/>
</dbReference>
<dbReference type="SUPFAM" id="SSF46785">
    <property type="entry name" value="Winged helix' DNA-binding domain"/>
    <property type="match status" value="1"/>
</dbReference>
<evidence type="ECO:0000259" key="1">
    <source>
        <dbReference type="PROSITE" id="PS50931"/>
    </source>
</evidence>
<comment type="caution">
    <text evidence="2">The sequence shown here is derived from an EMBL/GenBank/DDBJ whole genome shotgun (WGS) entry which is preliminary data.</text>
</comment>
<dbReference type="EMBL" id="JAPDDR010000001">
    <property type="protein sequence ID" value="MCW1912147.1"/>
    <property type="molecule type" value="Genomic_DNA"/>
</dbReference>
<sequence length="310" mass="33689">MKSSTPAASKSAAIPEGVEELPDITYRHLEVFSVVCRERSYANAALELHSTRANIKRVCDEFEGVVGRPLFEERPDRSLVPTEFGGGLLGQIGPLSRALRKLGEGVRTMHEAGRVLRFAAAGEFFRVGLFTEFLATLKVSDLFRSCFIRIEVKRFRTALLNAECDVYFGIGLGEADRLDAVDLGPVPWSIIRKPRAAGDPPRGPADLVNLDWWIAETGELEAAEAIVAAFREAGARGGRVIAESEALTFAADPSLLPVGVCLFLPELASGMKGRDAGVWPAYRLTACLRRNHPYAELKPRLTAAANGHGC</sequence>